<evidence type="ECO:0000256" key="1">
    <source>
        <dbReference type="ARBA" id="ARBA00022729"/>
    </source>
</evidence>
<reference evidence="2" key="1">
    <citation type="submission" date="2021-04" db="EMBL/GenBank/DDBJ databases">
        <authorList>
            <person name="Yoon J."/>
        </authorList>
    </citation>
    <scope>NUCLEOTIDE SEQUENCE</scope>
    <source>
        <strain evidence="2">KMU-90</strain>
    </source>
</reference>
<organism evidence="2 3">
    <name type="scientific">Thetidibacter halocola</name>
    <dbReference type="NCBI Taxonomy" id="2827239"/>
    <lineage>
        <taxon>Bacteria</taxon>
        <taxon>Pseudomonadati</taxon>
        <taxon>Pseudomonadota</taxon>
        <taxon>Alphaproteobacteria</taxon>
        <taxon>Rhodobacterales</taxon>
        <taxon>Roseobacteraceae</taxon>
        <taxon>Thetidibacter</taxon>
    </lineage>
</organism>
<dbReference type="Pfam" id="PF13517">
    <property type="entry name" value="FG-GAP_3"/>
    <property type="match status" value="1"/>
</dbReference>
<gene>
    <name evidence="2" type="ORF">KB874_18830</name>
</gene>
<evidence type="ECO:0000313" key="2">
    <source>
        <dbReference type="EMBL" id="MBS0126146.1"/>
    </source>
</evidence>
<proteinExistence type="predicted"/>
<protein>
    <submittedName>
        <fullName evidence="2">VCBS repeat-containing protein</fullName>
    </submittedName>
</protein>
<comment type="caution">
    <text evidence="2">The sequence shown here is derived from an EMBL/GenBank/DDBJ whole genome shotgun (WGS) entry which is preliminary data.</text>
</comment>
<keyword evidence="1" id="KW-0732">Signal</keyword>
<name>A0A8J7WJ20_9RHOB</name>
<dbReference type="InterPro" id="IPR013517">
    <property type="entry name" value="FG-GAP"/>
</dbReference>
<evidence type="ECO:0000313" key="3">
    <source>
        <dbReference type="Proteomes" id="UP000681356"/>
    </source>
</evidence>
<keyword evidence="3" id="KW-1185">Reference proteome</keyword>
<accession>A0A8J7WJ20</accession>
<dbReference type="InterPro" id="IPR028994">
    <property type="entry name" value="Integrin_alpha_N"/>
</dbReference>
<dbReference type="SUPFAM" id="SSF69318">
    <property type="entry name" value="Integrin alpha N-terminal domain"/>
    <property type="match status" value="1"/>
</dbReference>
<dbReference type="EMBL" id="JAGTUU010000008">
    <property type="protein sequence ID" value="MBS0126146.1"/>
    <property type="molecule type" value="Genomic_DNA"/>
</dbReference>
<sequence>MALVLVAGGASAQAVTGARYDEPTTRYAHGVLGDAVEWGALVLTLGDGSARRIVLPETRVFEDLEPRLWDVTGDGLPEVVTVESDLRLGARLAIWGAEGLIAATPFIGQTNRWLAPVGAADLDGDGRIEIAYVDRPHLAKTLRVWRLEGDALREVASATGLSNHRIGWDFIIGGIRDCGAGAEMLVASGDWASVMAVRFDGVLRARSLVPYSETAVAAALACQ</sequence>
<dbReference type="AlphaFoldDB" id="A0A8J7WJ20"/>
<dbReference type="Proteomes" id="UP000681356">
    <property type="component" value="Unassembled WGS sequence"/>
</dbReference>